<gene>
    <name evidence="12 14" type="primary">rbsK</name>
    <name evidence="14" type="ORF">QWZ15_15875</name>
</gene>
<comment type="subcellular location">
    <subcellularLocation>
        <location evidence="12">Cytoplasm</location>
    </subcellularLocation>
</comment>
<comment type="catalytic activity">
    <reaction evidence="12">
        <text>D-ribose + ATP = D-ribose 5-phosphate + ADP + H(+)</text>
        <dbReference type="Rhea" id="RHEA:13697"/>
        <dbReference type="ChEBI" id="CHEBI:15378"/>
        <dbReference type="ChEBI" id="CHEBI:30616"/>
        <dbReference type="ChEBI" id="CHEBI:47013"/>
        <dbReference type="ChEBI" id="CHEBI:78346"/>
        <dbReference type="ChEBI" id="CHEBI:456216"/>
        <dbReference type="EC" id="2.7.1.15"/>
    </reaction>
</comment>
<comment type="caution">
    <text evidence="14">The sequence shown here is derived from an EMBL/GenBank/DDBJ whole genome shotgun (WGS) entry which is preliminary data.</text>
</comment>
<dbReference type="PANTHER" id="PTHR10584:SF166">
    <property type="entry name" value="RIBOKINASE"/>
    <property type="match status" value="1"/>
</dbReference>
<feature type="binding site" evidence="12">
    <location>
        <position position="255"/>
    </location>
    <ligand>
        <name>substrate</name>
    </ligand>
</feature>
<evidence type="ECO:0000256" key="2">
    <source>
        <dbReference type="ARBA" id="ARBA00012035"/>
    </source>
</evidence>
<comment type="caution">
    <text evidence="12">Lacks conserved residue(s) required for the propagation of feature annotation.</text>
</comment>
<evidence type="ECO:0000256" key="1">
    <source>
        <dbReference type="ARBA" id="ARBA00005380"/>
    </source>
</evidence>
<accession>A0ABT8CAC8</accession>
<comment type="similarity">
    <text evidence="12">Belongs to the carbohydrate kinase PfkB family. Ribokinase subfamily.</text>
</comment>
<dbReference type="HAMAP" id="MF_01987">
    <property type="entry name" value="Ribokinase"/>
    <property type="match status" value="1"/>
</dbReference>
<keyword evidence="9 12" id="KW-0460">Magnesium</keyword>
<feature type="binding site" evidence="12">
    <location>
        <begin position="42"/>
        <end position="46"/>
    </location>
    <ligand>
        <name>substrate</name>
    </ligand>
</feature>
<evidence type="ECO:0000256" key="11">
    <source>
        <dbReference type="ARBA" id="ARBA00023277"/>
    </source>
</evidence>
<dbReference type="InterPro" id="IPR011877">
    <property type="entry name" value="Ribokinase"/>
</dbReference>
<comment type="subunit">
    <text evidence="12">Homodimer.</text>
</comment>
<keyword evidence="5 12" id="KW-0479">Metal-binding</keyword>
<dbReference type="PROSITE" id="PS00584">
    <property type="entry name" value="PFKB_KINASES_2"/>
    <property type="match status" value="1"/>
</dbReference>
<evidence type="ECO:0000256" key="5">
    <source>
        <dbReference type="ARBA" id="ARBA00022723"/>
    </source>
</evidence>
<dbReference type="GO" id="GO:0004747">
    <property type="term" value="F:ribokinase activity"/>
    <property type="evidence" value="ECO:0007669"/>
    <property type="project" value="UniProtKB-EC"/>
</dbReference>
<comment type="pathway">
    <text evidence="12">Carbohydrate metabolism; D-ribose degradation; D-ribose 5-phosphate from beta-D-ribopyranose: step 2/2.</text>
</comment>
<feature type="binding site" evidence="12">
    <location>
        <begin position="254"/>
        <end position="255"/>
    </location>
    <ligand>
        <name>ATP</name>
        <dbReference type="ChEBI" id="CHEBI:30616"/>
    </ligand>
</feature>
<dbReference type="SUPFAM" id="SSF53613">
    <property type="entry name" value="Ribokinase-like"/>
    <property type="match status" value="1"/>
</dbReference>
<feature type="binding site" evidence="12">
    <location>
        <begin position="223"/>
        <end position="228"/>
    </location>
    <ligand>
        <name>ATP</name>
        <dbReference type="ChEBI" id="CHEBI:30616"/>
    </ligand>
</feature>
<dbReference type="InterPro" id="IPR002139">
    <property type="entry name" value="Ribo/fructo_kinase"/>
</dbReference>
<evidence type="ECO:0000256" key="10">
    <source>
        <dbReference type="ARBA" id="ARBA00022958"/>
    </source>
</evidence>
<dbReference type="InterPro" id="IPR011611">
    <property type="entry name" value="PfkB_dom"/>
</dbReference>
<comment type="function">
    <text evidence="12">Catalyzes the phosphorylation of ribose at O-5 in a reaction requiring ATP and magnesium. The resulting D-ribose-5-phosphate can then be used either for sythesis of nucleotides, histidine, and tryptophan, or as a component of the pentose phosphate pathway.</text>
</comment>
<dbReference type="NCBIfam" id="TIGR02152">
    <property type="entry name" value="D_ribokin_bact"/>
    <property type="match status" value="1"/>
</dbReference>
<dbReference type="CDD" id="cd01174">
    <property type="entry name" value="ribokinase"/>
    <property type="match status" value="1"/>
</dbReference>
<dbReference type="InterPro" id="IPR002173">
    <property type="entry name" value="Carboh/pur_kinase_PfkB_CS"/>
</dbReference>
<keyword evidence="10 12" id="KW-0630">Potassium</keyword>
<evidence type="ECO:0000259" key="13">
    <source>
        <dbReference type="Pfam" id="PF00294"/>
    </source>
</evidence>
<reference evidence="15" key="1">
    <citation type="journal article" date="2019" name="Int. J. Syst. Evol. Microbiol.">
        <title>The Global Catalogue of Microorganisms (GCM) 10K type strain sequencing project: providing services to taxonomists for standard genome sequencing and annotation.</title>
        <authorList>
            <consortium name="The Broad Institute Genomics Platform"/>
            <consortium name="The Broad Institute Genome Sequencing Center for Infectious Disease"/>
            <person name="Wu L."/>
            <person name="Ma J."/>
        </authorList>
    </citation>
    <scope>NUCLEOTIDE SEQUENCE [LARGE SCALE GENOMIC DNA]</scope>
    <source>
        <strain evidence="15">CECT 7706</strain>
    </source>
</reference>
<evidence type="ECO:0000256" key="12">
    <source>
        <dbReference type="HAMAP-Rule" id="MF_01987"/>
    </source>
</evidence>
<dbReference type="PANTHER" id="PTHR10584">
    <property type="entry name" value="SUGAR KINASE"/>
    <property type="match status" value="1"/>
</dbReference>
<dbReference type="Pfam" id="PF00294">
    <property type="entry name" value="PfkB"/>
    <property type="match status" value="1"/>
</dbReference>
<feature type="binding site" evidence="12">
    <location>
        <position position="143"/>
    </location>
    <ligand>
        <name>substrate</name>
    </ligand>
</feature>
<proteinExistence type="inferred from homology"/>
<comment type="cofactor">
    <cofactor evidence="12">
        <name>Mg(2+)</name>
        <dbReference type="ChEBI" id="CHEBI:18420"/>
    </cofactor>
    <text evidence="12">Requires a divalent cation, most likely magnesium in vivo, as an electrophilic catalyst to aid phosphoryl group transfer. It is the chelate of the metal and the nucleotide that is the actual substrate.</text>
</comment>
<comment type="activity regulation">
    <text evidence="12">Activated by a monovalent cation that binds near, but not in, the active site. The most likely occupant of the site in vivo is potassium. Ion binding induces a conformational change that may alter substrate affinity.</text>
</comment>
<feature type="binding site" evidence="12">
    <location>
        <position position="187"/>
    </location>
    <ligand>
        <name>ATP</name>
        <dbReference type="ChEBI" id="CHEBI:30616"/>
    </ligand>
</feature>
<keyword evidence="15" id="KW-1185">Reference proteome</keyword>
<organism evidence="14 15">
    <name type="scientific">Cyclobacterium jeungdonense</name>
    <dbReference type="NCBI Taxonomy" id="708087"/>
    <lineage>
        <taxon>Bacteria</taxon>
        <taxon>Pseudomonadati</taxon>
        <taxon>Bacteroidota</taxon>
        <taxon>Cytophagia</taxon>
        <taxon>Cytophagales</taxon>
        <taxon>Cyclobacteriaceae</taxon>
        <taxon>Cyclobacterium</taxon>
    </lineage>
</organism>
<keyword evidence="6 12" id="KW-0547">Nucleotide-binding</keyword>
<dbReference type="EMBL" id="JAUFQS010000026">
    <property type="protein sequence ID" value="MDN3689312.1"/>
    <property type="molecule type" value="Genomic_DNA"/>
</dbReference>
<feature type="binding site" evidence="12">
    <location>
        <position position="288"/>
    </location>
    <ligand>
        <name>K(+)</name>
        <dbReference type="ChEBI" id="CHEBI:29103"/>
    </ligand>
</feature>
<feature type="binding site" evidence="12">
    <location>
        <begin position="14"/>
        <end position="16"/>
    </location>
    <ligand>
        <name>substrate</name>
    </ligand>
</feature>
<feature type="binding site" evidence="12">
    <location>
        <position position="294"/>
    </location>
    <ligand>
        <name>K(+)</name>
        <dbReference type="ChEBI" id="CHEBI:29103"/>
    </ligand>
</feature>
<keyword evidence="4 12" id="KW-0808">Transferase</keyword>
<comment type="similarity">
    <text evidence="1">Belongs to the carbohydrate kinase pfkB family.</text>
</comment>
<dbReference type="RefSeq" id="WP_163386214.1">
    <property type="nucleotide sequence ID" value="NZ_JAUFQS010000026.1"/>
</dbReference>
<sequence length="305" mass="32018">MGQNQKIVVVGSSNTDMIIQVDRFPVPGETLLGKDFRIFPGGKGANQAIAAIRLGGDVALVARLGRDLFGDQSLENFKKEGLNVQGVVQDKELPSGVAQITVDAAGENTILVASGANNALSTAQVSEHAGLLESADFILMQLEIPLETVTFIVEKYGSTGKKLILNPAPAYHLPVKMYADLHAIIPNQAETRFLTGIRVTNEDTAVHAAAFFHEKGVEVVVITLGAAGAFLSSPDFTGSLPAPEVNAVDSTAAGDTFIGAVTAGLCTGMDWKNAVIFANRAAALSVTKFGAQSSIPFLGQVEKHF</sequence>
<dbReference type="Proteomes" id="UP001236663">
    <property type="component" value="Unassembled WGS sequence"/>
</dbReference>
<evidence type="ECO:0000313" key="14">
    <source>
        <dbReference type="EMBL" id="MDN3689312.1"/>
    </source>
</evidence>
<keyword evidence="8 12" id="KW-0067">ATP-binding</keyword>
<evidence type="ECO:0000256" key="4">
    <source>
        <dbReference type="ARBA" id="ARBA00022679"/>
    </source>
</evidence>
<keyword evidence="12" id="KW-0963">Cytoplasm</keyword>
<keyword evidence="11 12" id="KW-0119">Carbohydrate metabolism</keyword>
<evidence type="ECO:0000256" key="7">
    <source>
        <dbReference type="ARBA" id="ARBA00022777"/>
    </source>
</evidence>
<dbReference type="InterPro" id="IPR029056">
    <property type="entry name" value="Ribokinase-like"/>
</dbReference>
<evidence type="ECO:0000256" key="9">
    <source>
        <dbReference type="ARBA" id="ARBA00022842"/>
    </source>
</evidence>
<feature type="binding site" evidence="12">
    <location>
        <position position="249"/>
    </location>
    <ligand>
        <name>K(+)</name>
        <dbReference type="ChEBI" id="CHEBI:29103"/>
    </ligand>
</feature>
<evidence type="ECO:0000256" key="6">
    <source>
        <dbReference type="ARBA" id="ARBA00022741"/>
    </source>
</evidence>
<name>A0ABT8CAC8_9BACT</name>
<dbReference type="EC" id="2.7.1.15" evidence="2 12"/>
<feature type="binding site" evidence="12">
    <location>
        <position position="251"/>
    </location>
    <ligand>
        <name>K(+)</name>
        <dbReference type="ChEBI" id="CHEBI:29103"/>
    </ligand>
</feature>
<dbReference type="Gene3D" id="3.40.1190.20">
    <property type="match status" value="1"/>
</dbReference>
<evidence type="ECO:0000313" key="15">
    <source>
        <dbReference type="Proteomes" id="UP001236663"/>
    </source>
</evidence>
<evidence type="ECO:0000256" key="8">
    <source>
        <dbReference type="ARBA" id="ARBA00022840"/>
    </source>
</evidence>
<dbReference type="PRINTS" id="PR00990">
    <property type="entry name" value="RIBOKINASE"/>
</dbReference>
<keyword evidence="7 12" id="KW-0418">Kinase</keyword>
<feature type="active site" description="Proton acceptor" evidence="12">
    <location>
        <position position="255"/>
    </location>
</feature>
<feature type="binding site" evidence="12">
    <location>
        <position position="285"/>
    </location>
    <ligand>
        <name>K(+)</name>
        <dbReference type="ChEBI" id="CHEBI:29103"/>
    </ligand>
</feature>
<protein>
    <recommendedName>
        <fullName evidence="3 12">Ribokinase</fullName>
        <shortName evidence="12">RK</shortName>
        <ecNumber evidence="2 12">2.7.1.15</ecNumber>
    </recommendedName>
</protein>
<feature type="binding site" evidence="12">
    <location>
        <position position="290"/>
    </location>
    <ligand>
        <name>K(+)</name>
        <dbReference type="ChEBI" id="CHEBI:29103"/>
    </ligand>
</feature>
<feature type="domain" description="Carbohydrate kinase PfkB" evidence="13">
    <location>
        <begin position="5"/>
        <end position="296"/>
    </location>
</feature>
<feature type="binding site" evidence="12">
    <location>
        <position position="279"/>
    </location>
    <ligand>
        <name>ATP</name>
        <dbReference type="ChEBI" id="CHEBI:30616"/>
    </ligand>
</feature>
<evidence type="ECO:0000256" key="3">
    <source>
        <dbReference type="ARBA" id="ARBA00016943"/>
    </source>
</evidence>